<accession>A0A8C9KUE9</accession>
<keyword evidence="3" id="KW-0963">Cytoplasm</keyword>
<dbReference type="InterPro" id="IPR013098">
    <property type="entry name" value="Ig_I-set"/>
</dbReference>
<dbReference type="OMA" id="LANPPEC"/>
<reference evidence="6" key="2">
    <citation type="submission" date="2025-09" db="UniProtKB">
        <authorList>
            <consortium name="Ensembl"/>
        </authorList>
    </citation>
    <scope>IDENTIFICATION</scope>
</reference>
<dbReference type="AlphaFoldDB" id="A0A8C9KUE9"/>
<organism evidence="6 7">
    <name type="scientific">Serinus canaria</name>
    <name type="common">Island canary</name>
    <name type="synonym">Fringilla canaria</name>
    <dbReference type="NCBI Taxonomy" id="9135"/>
    <lineage>
        <taxon>Eukaryota</taxon>
        <taxon>Metazoa</taxon>
        <taxon>Chordata</taxon>
        <taxon>Craniata</taxon>
        <taxon>Vertebrata</taxon>
        <taxon>Euteleostomi</taxon>
        <taxon>Archelosauria</taxon>
        <taxon>Archosauria</taxon>
        <taxon>Dinosauria</taxon>
        <taxon>Saurischia</taxon>
        <taxon>Theropoda</taxon>
        <taxon>Coelurosauria</taxon>
        <taxon>Aves</taxon>
        <taxon>Neognathae</taxon>
        <taxon>Neoaves</taxon>
        <taxon>Telluraves</taxon>
        <taxon>Australaves</taxon>
        <taxon>Passeriformes</taxon>
        <taxon>Passeroidea</taxon>
        <taxon>Fringillidae</taxon>
        <taxon>Carduelinae</taxon>
        <taxon>Serinus</taxon>
    </lineage>
</organism>
<dbReference type="FunFam" id="2.60.40.10:FF:000425">
    <property type="entry name" value="Myosin light chain kinase"/>
    <property type="match status" value="1"/>
</dbReference>
<dbReference type="Pfam" id="PF07679">
    <property type="entry name" value="I-set"/>
    <property type="match status" value="5"/>
</dbReference>
<dbReference type="SUPFAM" id="SSF48726">
    <property type="entry name" value="Immunoglobulin"/>
    <property type="match status" value="5"/>
</dbReference>
<feature type="domain" description="Ig-like" evidence="5">
    <location>
        <begin position="27"/>
        <end position="115"/>
    </location>
</feature>
<evidence type="ECO:0000259" key="5">
    <source>
        <dbReference type="PROSITE" id="PS50835"/>
    </source>
</evidence>
<protein>
    <recommendedName>
        <fullName evidence="5">Ig-like domain-containing protein</fullName>
    </recommendedName>
</protein>
<feature type="domain" description="Ig-like" evidence="5">
    <location>
        <begin position="539"/>
        <end position="633"/>
    </location>
</feature>
<keyword evidence="7" id="KW-1185">Reference proteome</keyword>
<dbReference type="PANTHER" id="PTHR47633">
    <property type="entry name" value="IMMUNOGLOBULIN"/>
    <property type="match status" value="1"/>
</dbReference>
<dbReference type="GO" id="GO:0005737">
    <property type="term" value="C:cytoplasm"/>
    <property type="evidence" value="ECO:0007669"/>
    <property type="project" value="UniProtKB-SubCell"/>
</dbReference>
<comment type="similarity">
    <text evidence="2">Belongs to the protein kinase superfamily. CAMK Ser/Thr protein kinase family.</text>
</comment>
<dbReference type="GO" id="GO:0003007">
    <property type="term" value="P:heart morphogenesis"/>
    <property type="evidence" value="ECO:0007669"/>
    <property type="project" value="UniProtKB-ARBA"/>
</dbReference>
<evidence type="ECO:0000256" key="3">
    <source>
        <dbReference type="ARBA" id="ARBA00022490"/>
    </source>
</evidence>
<dbReference type="InterPro" id="IPR003598">
    <property type="entry name" value="Ig_sub2"/>
</dbReference>
<evidence type="ECO:0000256" key="4">
    <source>
        <dbReference type="ARBA" id="ARBA00023319"/>
    </source>
</evidence>
<dbReference type="CDD" id="cd00096">
    <property type="entry name" value="Ig"/>
    <property type="match status" value="3"/>
</dbReference>
<proteinExistence type="inferred from homology"/>
<sequence length="674" mass="73745">MQGVPTPCVVWLCNQLIFSFDVGNEPPQIVTEAPAHVHCCEGEEVVLECAVSGQPPPVVSWSLNGQSLSVMQIEKDGDKYILEIANVQKADEGQYLCHAVNIVGEAKSIAEVEVLPEDGRSLALPPPVTHQHVIHFDMEQSTSSRSPSPQEILLEVELDENEVKEFEKQVKIITSPEFSPDKKSMVVSLDVLPLALLEQAAGLAAGENEDVKIDFQVTEMPPRFAVPVTDIKVTEGLDAVFECVVTGTPVPVVQWFRGDTCATPGTGKYVVSQKEGLHSLKVKAVGPSDGGLYRCRAVNRLGEATCKGSLVVVAQQEANAVSSETKRVNISFDVFAEPSEEERVEFRAVDSESCSFEFQVTEAPPRFVRLISDYSTFVGASVCFQCLVTGSPRPSVRWYKDGVLLEGDRYCAQEDQNGLHSLTIENLIQSDNGQYKCIATNRAGTAETCSVQSAVNKKIRLECQVDEDRKVTVGWTKDGNKIPPGKDYKIYFEDKIASLEIPLAKLKDSGHYVCTASNEAGSSSSSASVTVRGKILLCPLYVSSSWVPPYFFHRQKTSLDPATLQCKFSGTKPITARWFKDGEELTLGPKYKISVTDTVSVLKVLYADKKDSGEYIFEVQNDVGSSSCSASINVLGVYELSLIIAFRYQIFSPELPCATTAVEFSYFVSLLCLG</sequence>
<dbReference type="InterPro" id="IPR013783">
    <property type="entry name" value="Ig-like_fold"/>
</dbReference>
<evidence type="ECO:0000313" key="6">
    <source>
        <dbReference type="Ensembl" id="ENSSCAP00000000363.1"/>
    </source>
</evidence>
<dbReference type="Gene3D" id="2.60.40.10">
    <property type="entry name" value="Immunoglobulins"/>
    <property type="match status" value="5"/>
</dbReference>
<evidence type="ECO:0000256" key="1">
    <source>
        <dbReference type="ARBA" id="ARBA00004496"/>
    </source>
</evidence>
<dbReference type="PROSITE" id="PS50835">
    <property type="entry name" value="IG_LIKE"/>
    <property type="match status" value="5"/>
</dbReference>
<reference evidence="6" key="1">
    <citation type="submission" date="2025-08" db="UniProtKB">
        <authorList>
            <consortium name="Ensembl"/>
        </authorList>
    </citation>
    <scope>IDENTIFICATION</scope>
</reference>
<dbReference type="GeneTree" id="ENSGT01110000267173"/>
<dbReference type="FunFam" id="2.60.40.10:FF:000107">
    <property type="entry name" value="Myosin, light chain kinase a"/>
    <property type="match status" value="1"/>
</dbReference>
<dbReference type="GO" id="GO:0045989">
    <property type="term" value="P:positive regulation of striated muscle contraction"/>
    <property type="evidence" value="ECO:0007669"/>
    <property type="project" value="UniProtKB-ARBA"/>
</dbReference>
<comment type="subcellular location">
    <subcellularLocation>
        <location evidence="1">Cytoplasm</location>
    </subcellularLocation>
</comment>
<dbReference type="FunFam" id="2.60.40.10:FF:000022">
    <property type="entry name" value="Cardiac titin"/>
    <property type="match status" value="2"/>
</dbReference>
<keyword evidence="4" id="KW-0393">Immunoglobulin domain</keyword>
<evidence type="ECO:0000313" key="7">
    <source>
        <dbReference type="Proteomes" id="UP000694409"/>
    </source>
</evidence>
<dbReference type="SMART" id="SM00408">
    <property type="entry name" value="IGc2"/>
    <property type="match status" value="5"/>
</dbReference>
<dbReference type="InterPro" id="IPR036179">
    <property type="entry name" value="Ig-like_dom_sf"/>
</dbReference>
<dbReference type="InterPro" id="IPR003599">
    <property type="entry name" value="Ig_sub"/>
</dbReference>
<name>A0A8C9KUE9_SERCA</name>
<dbReference type="Ensembl" id="ENSSCAT00000000406.1">
    <property type="protein sequence ID" value="ENSSCAP00000000363.1"/>
    <property type="gene ID" value="ENSSCAG00000000317.1"/>
</dbReference>
<dbReference type="Proteomes" id="UP000694409">
    <property type="component" value="Unassembled WGS sequence"/>
</dbReference>
<feature type="domain" description="Ig-like" evidence="5">
    <location>
        <begin position="222"/>
        <end position="311"/>
    </location>
</feature>
<dbReference type="PANTHER" id="PTHR47633:SF14">
    <property type="entry name" value="IG-LIKE DOMAIN-CONTAINING PROTEIN"/>
    <property type="match status" value="1"/>
</dbReference>
<feature type="domain" description="Ig-like" evidence="5">
    <location>
        <begin position="365"/>
        <end position="452"/>
    </location>
</feature>
<dbReference type="GO" id="GO:0055013">
    <property type="term" value="P:cardiac muscle cell development"/>
    <property type="evidence" value="ECO:0007669"/>
    <property type="project" value="UniProtKB-ARBA"/>
</dbReference>
<dbReference type="SMART" id="SM00409">
    <property type="entry name" value="IG"/>
    <property type="match status" value="5"/>
</dbReference>
<evidence type="ECO:0000256" key="2">
    <source>
        <dbReference type="ARBA" id="ARBA00006692"/>
    </source>
</evidence>
<dbReference type="GO" id="GO:0060298">
    <property type="term" value="P:positive regulation of sarcomere organization"/>
    <property type="evidence" value="ECO:0007669"/>
    <property type="project" value="UniProtKB-ARBA"/>
</dbReference>
<dbReference type="FunFam" id="2.60.40.10:FF:000080">
    <property type="entry name" value="Myosin light chain kinase, smooth muscle"/>
    <property type="match status" value="1"/>
</dbReference>
<dbReference type="InterPro" id="IPR007110">
    <property type="entry name" value="Ig-like_dom"/>
</dbReference>
<feature type="domain" description="Ig-like" evidence="5">
    <location>
        <begin position="456"/>
        <end position="530"/>
    </location>
</feature>